<evidence type="ECO:0000256" key="3">
    <source>
        <dbReference type="ARBA" id="ARBA00022722"/>
    </source>
</evidence>
<sequence length="194" mass="21993">MAEETSTETASLTTVEQLRLQLASMGLETKGHKPELKKRLRNAQKKLDNKDKNAQAQAKRSDIKIQPFDYYLFFDVEATCVVDGGFEYPNEIIEFPVVLVDGQTFEIVDEFRSYVKPTINSTLSDFCINLTGITQETVDDSPDFIQVLDDFQVFMGKYSLFQDKTASFVTGKGWNDSSISTLTLSSTRLNRWSL</sequence>
<feature type="domain" description="SAP" evidence="8">
    <location>
        <begin position="10"/>
        <end position="44"/>
    </location>
</feature>
<dbReference type="InterPro" id="IPR013520">
    <property type="entry name" value="Ribonucl_H"/>
</dbReference>
<evidence type="ECO:0000256" key="2">
    <source>
        <dbReference type="ARBA" id="ARBA00022490"/>
    </source>
</evidence>
<dbReference type="PANTHER" id="PTHR23044">
    <property type="entry name" value="3'-5' EXONUCLEASE ERI1-RELATED"/>
    <property type="match status" value="1"/>
</dbReference>
<evidence type="ECO:0000256" key="5">
    <source>
        <dbReference type="ARBA" id="ARBA00022839"/>
    </source>
</evidence>
<dbReference type="Pfam" id="PF02037">
    <property type="entry name" value="SAP"/>
    <property type="match status" value="1"/>
</dbReference>
<dbReference type="PANTHER" id="PTHR23044:SF61">
    <property type="entry name" value="3'-5' EXORIBONUCLEASE 1-RELATED"/>
    <property type="match status" value="1"/>
</dbReference>
<proteinExistence type="predicted"/>
<dbReference type="InterPro" id="IPR003034">
    <property type="entry name" value="SAP_dom"/>
</dbReference>
<evidence type="ECO:0000256" key="7">
    <source>
        <dbReference type="SAM" id="Coils"/>
    </source>
</evidence>
<accession>A0A168P0K4</accession>
<keyword evidence="3" id="KW-0540">Nuclease</keyword>
<feature type="coiled-coil region" evidence="7">
    <location>
        <begin position="33"/>
        <end position="60"/>
    </location>
</feature>
<dbReference type="InterPro" id="IPR047201">
    <property type="entry name" value="ERI-1_3'hExo-like"/>
</dbReference>
<dbReference type="SMART" id="SM00479">
    <property type="entry name" value="EXOIII"/>
    <property type="match status" value="1"/>
</dbReference>
<dbReference type="Gene3D" id="1.10.720.30">
    <property type="entry name" value="SAP domain"/>
    <property type="match status" value="1"/>
</dbReference>
<dbReference type="SUPFAM" id="SSF68906">
    <property type="entry name" value="SAP domain"/>
    <property type="match status" value="1"/>
</dbReference>
<keyword evidence="4" id="KW-0378">Hydrolase</keyword>
<keyword evidence="7" id="KW-0175">Coiled coil</keyword>
<dbReference type="PROSITE" id="PS50800">
    <property type="entry name" value="SAP"/>
    <property type="match status" value="1"/>
</dbReference>
<keyword evidence="10" id="KW-1185">Reference proteome</keyword>
<dbReference type="Pfam" id="PF00929">
    <property type="entry name" value="RNase_T"/>
    <property type="match status" value="1"/>
</dbReference>
<dbReference type="EMBL" id="LT553527">
    <property type="protein sequence ID" value="SAM01558.1"/>
    <property type="molecule type" value="Genomic_DNA"/>
</dbReference>
<protein>
    <recommendedName>
        <fullName evidence="8">SAP domain-containing protein</fullName>
    </recommendedName>
</protein>
<dbReference type="SUPFAM" id="SSF53098">
    <property type="entry name" value="Ribonuclease H-like"/>
    <property type="match status" value="1"/>
</dbReference>
<dbReference type="InParanoid" id="A0A168P0K4"/>
<dbReference type="Gene3D" id="3.30.420.10">
    <property type="entry name" value="Ribonuclease H-like superfamily/Ribonuclease H"/>
    <property type="match status" value="1"/>
</dbReference>
<evidence type="ECO:0000256" key="4">
    <source>
        <dbReference type="ARBA" id="ARBA00022801"/>
    </source>
</evidence>
<dbReference type="GO" id="GO:0005737">
    <property type="term" value="C:cytoplasm"/>
    <property type="evidence" value="ECO:0007669"/>
    <property type="project" value="UniProtKB-SubCell"/>
</dbReference>
<dbReference type="GO" id="GO:0003676">
    <property type="term" value="F:nucleic acid binding"/>
    <property type="evidence" value="ECO:0007669"/>
    <property type="project" value="InterPro"/>
</dbReference>
<evidence type="ECO:0000313" key="9">
    <source>
        <dbReference type="EMBL" id="SAM01558.1"/>
    </source>
</evidence>
<comment type="subcellular location">
    <subcellularLocation>
        <location evidence="1">Cytoplasm</location>
    </subcellularLocation>
</comment>
<evidence type="ECO:0000313" key="10">
    <source>
        <dbReference type="Proteomes" id="UP000078561"/>
    </source>
</evidence>
<keyword evidence="5" id="KW-0269">Exonuclease</keyword>
<dbReference type="GO" id="GO:0000175">
    <property type="term" value="F:3'-5'-RNA exonuclease activity"/>
    <property type="evidence" value="ECO:0007669"/>
    <property type="project" value="InterPro"/>
</dbReference>
<dbReference type="Proteomes" id="UP000078561">
    <property type="component" value="Unassembled WGS sequence"/>
</dbReference>
<dbReference type="CDD" id="cd06133">
    <property type="entry name" value="ERI-1_3'hExo_like"/>
    <property type="match status" value="1"/>
</dbReference>
<evidence type="ECO:0000256" key="6">
    <source>
        <dbReference type="ARBA" id="ARBA00023158"/>
    </source>
</evidence>
<keyword evidence="2" id="KW-0963">Cytoplasm</keyword>
<dbReference type="OrthoDB" id="448399at2759"/>
<gene>
    <name evidence="9" type="primary">ABSGL_07299.1 scaffold 8717</name>
</gene>
<evidence type="ECO:0000259" key="8">
    <source>
        <dbReference type="PROSITE" id="PS50800"/>
    </source>
</evidence>
<organism evidence="9">
    <name type="scientific">Absidia glauca</name>
    <name type="common">Pin mould</name>
    <dbReference type="NCBI Taxonomy" id="4829"/>
    <lineage>
        <taxon>Eukaryota</taxon>
        <taxon>Fungi</taxon>
        <taxon>Fungi incertae sedis</taxon>
        <taxon>Mucoromycota</taxon>
        <taxon>Mucoromycotina</taxon>
        <taxon>Mucoromycetes</taxon>
        <taxon>Mucorales</taxon>
        <taxon>Cunninghamellaceae</taxon>
        <taxon>Absidia</taxon>
    </lineage>
</organism>
<dbReference type="GO" id="GO:0031047">
    <property type="term" value="P:regulatory ncRNA-mediated gene silencing"/>
    <property type="evidence" value="ECO:0007669"/>
    <property type="project" value="UniProtKB-KW"/>
</dbReference>
<dbReference type="AlphaFoldDB" id="A0A168P0K4"/>
<dbReference type="InterPro" id="IPR036361">
    <property type="entry name" value="SAP_dom_sf"/>
</dbReference>
<keyword evidence="6" id="KW-0943">RNA-mediated gene silencing</keyword>
<dbReference type="STRING" id="4829.A0A168P0K4"/>
<dbReference type="InterPro" id="IPR012337">
    <property type="entry name" value="RNaseH-like_sf"/>
</dbReference>
<evidence type="ECO:0000256" key="1">
    <source>
        <dbReference type="ARBA" id="ARBA00004496"/>
    </source>
</evidence>
<dbReference type="InterPro" id="IPR036397">
    <property type="entry name" value="RNaseH_sf"/>
</dbReference>
<reference evidence="9" key="1">
    <citation type="submission" date="2016-04" db="EMBL/GenBank/DDBJ databases">
        <authorList>
            <person name="Evans L.H."/>
            <person name="Alamgir A."/>
            <person name="Owens N."/>
            <person name="Weber N.D."/>
            <person name="Virtaneva K."/>
            <person name="Barbian K."/>
            <person name="Babar A."/>
            <person name="Rosenke K."/>
        </authorList>
    </citation>
    <scope>NUCLEOTIDE SEQUENCE [LARGE SCALE GENOMIC DNA]</scope>
    <source>
        <strain evidence="9">CBS 101.48</strain>
    </source>
</reference>
<dbReference type="InterPro" id="IPR051274">
    <property type="entry name" value="3-5_Exoribonuclease"/>
</dbReference>
<name>A0A168P0K4_ABSGL</name>